<dbReference type="Proteomes" id="UP000000248">
    <property type="component" value="Chromosome"/>
</dbReference>
<feature type="domain" description="Gamma-butyrobetaine hydroxylase-like N-terminal" evidence="3">
    <location>
        <begin position="8"/>
        <end position="90"/>
    </location>
</feature>
<evidence type="ECO:0000313" key="4">
    <source>
        <dbReference type="EMBL" id="ABQ13781.1"/>
    </source>
</evidence>
<dbReference type="Pfam" id="PF06155">
    <property type="entry name" value="GBBH-like_N"/>
    <property type="match status" value="1"/>
</dbReference>
<dbReference type="HOGENOM" id="CLU_117841_0_1_6"/>
<evidence type="ECO:0000259" key="3">
    <source>
        <dbReference type="Pfam" id="PF06155"/>
    </source>
</evidence>
<keyword evidence="2" id="KW-0408">Iron</keyword>
<dbReference type="AlphaFoldDB" id="A5EVU9"/>
<sequence length="115" mass="13229">MNPVPSEIRLSSARDMLTLTFSEHVYELSAEYLRVCSPSAEVRGHGGDWKTIAGKKSVRITAIKPVGHYAVCLHFSDGHRSGIYSWEVLYDLAQHHEQYWQRYLHALNDQELSRE</sequence>
<evidence type="ECO:0000256" key="2">
    <source>
        <dbReference type="ARBA" id="ARBA00023004"/>
    </source>
</evidence>
<accession>A5EVU9</accession>
<evidence type="ECO:0000313" key="5">
    <source>
        <dbReference type="Proteomes" id="UP000000248"/>
    </source>
</evidence>
<dbReference type="InterPro" id="IPR038492">
    <property type="entry name" value="GBBH-like_N_sf"/>
</dbReference>
<dbReference type="STRING" id="246195.DNO_0438"/>
<organism evidence="4 5">
    <name type="scientific">Dichelobacter nodosus (strain VCS1703A)</name>
    <dbReference type="NCBI Taxonomy" id="246195"/>
    <lineage>
        <taxon>Bacteria</taxon>
        <taxon>Pseudomonadati</taxon>
        <taxon>Pseudomonadota</taxon>
        <taxon>Gammaproteobacteria</taxon>
        <taxon>Cardiobacteriales</taxon>
        <taxon>Cardiobacteriaceae</taxon>
        <taxon>Dichelobacter</taxon>
    </lineage>
</organism>
<dbReference type="PANTHER" id="PTHR35303:SF5">
    <property type="entry name" value="OS02G0197800 PROTEIN"/>
    <property type="match status" value="1"/>
</dbReference>
<dbReference type="Gene3D" id="3.30.2020.30">
    <property type="match status" value="1"/>
</dbReference>
<dbReference type="EMBL" id="CP000513">
    <property type="protein sequence ID" value="ABQ13781.1"/>
    <property type="molecule type" value="Genomic_DNA"/>
</dbReference>
<dbReference type="PANTHER" id="PTHR35303">
    <property type="entry name" value="OS02G0197800 PROTEIN"/>
    <property type="match status" value="1"/>
</dbReference>
<protein>
    <recommendedName>
        <fullName evidence="3">Gamma-butyrobetaine hydroxylase-like N-terminal domain-containing protein</fullName>
    </recommendedName>
</protein>
<dbReference type="InterPro" id="IPR010376">
    <property type="entry name" value="GBBH-like_N"/>
</dbReference>
<gene>
    <name evidence="4" type="ordered locus">DNO_0438</name>
</gene>
<proteinExistence type="predicted"/>
<reference evidence="4 5" key="1">
    <citation type="journal article" date="2007" name="Nat. Biotechnol.">
        <title>Genome sequence and identification of candidate vaccine antigens from the animal pathogen Dichelobacter nodosus.</title>
        <authorList>
            <person name="Myers G.S."/>
            <person name="Parker D."/>
            <person name="Al-Hasani K."/>
            <person name="Kennan R.M."/>
            <person name="Seemann T."/>
            <person name="Ren Q."/>
            <person name="Badger J.H."/>
            <person name="Selengut J.D."/>
            <person name="Deboy R.T."/>
            <person name="Tettelin H."/>
            <person name="Boyce J.D."/>
            <person name="McCarl V.P."/>
            <person name="Han X."/>
            <person name="Nelson W.C."/>
            <person name="Madupu R."/>
            <person name="Mohamoud Y."/>
            <person name="Holley T."/>
            <person name="Fedorova N."/>
            <person name="Khouri H."/>
            <person name="Bottomley S.P."/>
            <person name="Whittington R.J."/>
            <person name="Adler B."/>
            <person name="Songer J.G."/>
            <person name="Rood J.I."/>
            <person name="Paulsen I.T."/>
        </authorList>
    </citation>
    <scope>NUCLEOTIDE SEQUENCE [LARGE SCALE GENOMIC DNA]</scope>
    <source>
        <strain evidence="4 5">VCS1703A</strain>
    </source>
</reference>
<dbReference type="eggNOG" id="COG3536">
    <property type="taxonomic scope" value="Bacteria"/>
</dbReference>
<dbReference type="OrthoDB" id="9794178at2"/>
<dbReference type="KEGG" id="dno:DNO_0438"/>
<name>A5EVU9_DICNV</name>
<evidence type="ECO:0000256" key="1">
    <source>
        <dbReference type="ARBA" id="ARBA00022723"/>
    </source>
</evidence>
<keyword evidence="5" id="KW-1185">Reference proteome</keyword>
<keyword evidence="1" id="KW-0479">Metal-binding</keyword>
<dbReference type="RefSeq" id="WP_012030776.1">
    <property type="nucleotide sequence ID" value="NC_009446.1"/>
</dbReference>
<dbReference type="GO" id="GO:0046872">
    <property type="term" value="F:metal ion binding"/>
    <property type="evidence" value="ECO:0007669"/>
    <property type="project" value="UniProtKB-KW"/>
</dbReference>